<name>A0A015JE52_RHIIW</name>
<feature type="chain" id="PRO_5001475272" evidence="2">
    <location>
        <begin position="24"/>
        <end position="149"/>
    </location>
</feature>
<dbReference type="STRING" id="1432141.A0A015JE52"/>
<sequence length="149" mass="15023">MNKFIKFTVGAILALLIVSLVHGEPLVARQYGDDPSAGTTTSSTLLGGKLPIPDATPTASVDTFTADTTYGAPSGSPSAPPVPGYTPSGTGSLISQWASLTAKGVPSNPTTAPTATAPAKPAETPNSANKFESGLINVAIIAGIVTYFY</sequence>
<organism evidence="3 4">
    <name type="scientific">Rhizophagus irregularis (strain DAOM 197198w)</name>
    <name type="common">Glomus intraradices</name>
    <dbReference type="NCBI Taxonomy" id="1432141"/>
    <lineage>
        <taxon>Eukaryota</taxon>
        <taxon>Fungi</taxon>
        <taxon>Fungi incertae sedis</taxon>
        <taxon>Mucoromycota</taxon>
        <taxon>Glomeromycotina</taxon>
        <taxon>Glomeromycetes</taxon>
        <taxon>Glomerales</taxon>
        <taxon>Glomeraceae</taxon>
        <taxon>Rhizophagus</taxon>
    </lineage>
</organism>
<feature type="compositionally biased region" description="Low complexity" evidence="1">
    <location>
        <begin position="109"/>
        <end position="125"/>
    </location>
</feature>
<feature type="compositionally biased region" description="Low complexity" evidence="1">
    <location>
        <begin position="36"/>
        <end position="50"/>
    </location>
</feature>
<dbReference type="Proteomes" id="UP000022910">
    <property type="component" value="Unassembled WGS sequence"/>
</dbReference>
<feature type="compositionally biased region" description="Polar residues" evidence="1">
    <location>
        <begin position="57"/>
        <end position="68"/>
    </location>
</feature>
<keyword evidence="4" id="KW-1185">Reference proteome</keyword>
<dbReference type="AlphaFoldDB" id="A0A015JE52"/>
<protein>
    <submittedName>
        <fullName evidence="3">Uncharacterized protein</fullName>
    </submittedName>
</protein>
<evidence type="ECO:0000313" key="3">
    <source>
        <dbReference type="EMBL" id="EXX53249.1"/>
    </source>
</evidence>
<evidence type="ECO:0000313" key="4">
    <source>
        <dbReference type="Proteomes" id="UP000022910"/>
    </source>
</evidence>
<gene>
    <name evidence="3" type="ORF">RirG_245610</name>
</gene>
<evidence type="ECO:0000256" key="2">
    <source>
        <dbReference type="SAM" id="SignalP"/>
    </source>
</evidence>
<keyword evidence="2" id="KW-0732">Signal</keyword>
<dbReference type="EMBL" id="JEMT01029009">
    <property type="protein sequence ID" value="EXX53249.1"/>
    <property type="molecule type" value="Genomic_DNA"/>
</dbReference>
<feature type="signal peptide" evidence="2">
    <location>
        <begin position="1"/>
        <end position="23"/>
    </location>
</feature>
<dbReference type="HOGENOM" id="CLU_1750700_0_0_1"/>
<feature type="region of interest" description="Disordered" evidence="1">
    <location>
        <begin position="103"/>
        <end position="125"/>
    </location>
</feature>
<feature type="region of interest" description="Disordered" evidence="1">
    <location>
        <begin position="30"/>
        <end position="90"/>
    </location>
</feature>
<comment type="caution">
    <text evidence="3">The sequence shown here is derived from an EMBL/GenBank/DDBJ whole genome shotgun (WGS) entry which is preliminary data.</text>
</comment>
<evidence type="ECO:0000256" key="1">
    <source>
        <dbReference type="SAM" id="MobiDB-lite"/>
    </source>
</evidence>
<reference evidence="3 4" key="1">
    <citation type="submission" date="2014-02" db="EMBL/GenBank/DDBJ databases">
        <title>Single nucleus genome sequencing reveals high similarity among nuclei of an endomycorrhizal fungus.</title>
        <authorList>
            <person name="Lin K."/>
            <person name="Geurts R."/>
            <person name="Zhang Z."/>
            <person name="Limpens E."/>
            <person name="Saunders D.G."/>
            <person name="Mu D."/>
            <person name="Pang E."/>
            <person name="Cao H."/>
            <person name="Cha H."/>
            <person name="Lin T."/>
            <person name="Zhou Q."/>
            <person name="Shang Y."/>
            <person name="Li Y."/>
            <person name="Ivanov S."/>
            <person name="Sharma T."/>
            <person name="Velzen R.V."/>
            <person name="Ruijter N.D."/>
            <person name="Aanen D.K."/>
            <person name="Win J."/>
            <person name="Kamoun S."/>
            <person name="Bisseling T."/>
            <person name="Huang S."/>
        </authorList>
    </citation>
    <scope>NUCLEOTIDE SEQUENCE [LARGE SCALE GENOMIC DNA]</scope>
    <source>
        <strain evidence="4">DAOM197198w</strain>
    </source>
</reference>
<proteinExistence type="predicted"/>
<dbReference type="OrthoDB" id="2417203at2759"/>
<accession>A0A015JE52</accession>